<dbReference type="Proteomes" id="UP001175271">
    <property type="component" value="Unassembled WGS sequence"/>
</dbReference>
<feature type="transmembrane region" description="Helical" evidence="10">
    <location>
        <begin position="325"/>
        <end position="346"/>
    </location>
</feature>
<dbReference type="AlphaFoldDB" id="A0AA39IGM9"/>
<dbReference type="Pfam" id="PF01534">
    <property type="entry name" value="Frizzled"/>
    <property type="match status" value="1"/>
</dbReference>
<dbReference type="GO" id="GO:0035567">
    <property type="term" value="P:non-canonical Wnt signaling pathway"/>
    <property type="evidence" value="ECO:0007669"/>
    <property type="project" value="TreeGrafter"/>
</dbReference>
<dbReference type="InterPro" id="IPR000539">
    <property type="entry name" value="Frizzled/Smoothened_7TM"/>
</dbReference>
<dbReference type="PROSITE" id="PS50261">
    <property type="entry name" value="G_PROTEIN_RECEP_F2_4"/>
    <property type="match status" value="1"/>
</dbReference>
<feature type="disulfide bond" evidence="9">
    <location>
        <begin position="180"/>
        <end position="218"/>
    </location>
</feature>
<evidence type="ECO:0000256" key="4">
    <source>
        <dbReference type="ARBA" id="ARBA00022692"/>
    </source>
</evidence>
<evidence type="ECO:0000256" key="6">
    <source>
        <dbReference type="ARBA" id="ARBA00023136"/>
    </source>
</evidence>
<dbReference type="InterPro" id="IPR015526">
    <property type="entry name" value="Frizzled/SFRP"/>
</dbReference>
<evidence type="ECO:0000256" key="2">
    <source>
        <dbReference type="ARBA" id="ARBA00008077"/>
    </source>
</evidence>
<dbReference type="PROSITE" id="PS50038">
    <property type="entry name" value="FZ"/>
    <property type="match status" value="1"/>
</dbReference>
<feature type="transmembrane region" description="Helical" evidence="10">
    <location>
        <begin position="358"/>
        <end position="379"/>
    </location>
</feature>
<evidence type="ECO:0000313" key="14">
    <source>
        <dbReference type="Proteomes" id="UP001175271"/>
    </source>
</evidence>
<feature type="transmembrane region" description="Helical" evidence="10">
    <location>
        <begin position="451"/>
        <end position="470"/>
    </location>
</feature>
<keyword evidence="6 10" id="KW-0472">Membrane</keyword>
<evidence type="ECO:0000259" key="11">
    <source>
        <dbReference type="PROSITE" id="PS50038"/>
    </source>
</evidence>
<dbReference type="Gene3D" id="1.10.2000.10">
    <property type="entry name" value="Frizzled cysteine-rich domain"/>
    <property type="match status" value="1"/>
</dbReference>
<keyword evidence="14" id="KW-1185">Reference proteome</keyword>
<evidence type="ECO:0000256" key="5">
    <source>
        <dbReference type="ARBA" id="ARBA00022989"/>
    </source>
</evidence>
<comment type="similarity">
    <text evidence="2">Belongs to the G-protein coupled receptor Fz/Smo family.</text>
</comment>
<proteinExistence type="inferred from homology"/>
<evidence type="ECO:0000256" key="1">
    <source>
        <dbReference type="ARBA" id="ARBA00004141"/>
    </source>
</evidence>
<organism evidence="13 14">
    <name type="scientific">Steinernema hermaphroditum</name>
    <dbReference type="NCBI Taxonomy" id="289476"/>
    <lineage>
        <taxon>Eukaryota</taxon>
        <taxon>Metazoa</taxon>
        <taxon>Ecdysozoa</taxon>
        <taxon>Nematoda</taxon>
        <taxon>Chromadorea</taxon>
        <taxon>Rhabditida</taxon>
        <taxon>Tylenchina</taxon>
        <taxon>Panagrolaimomorpha</taxon>
        <taxon>Strongyloidoidea</taxon>
        <taxon>Steinernematidae</taxon>
        <taxon>Steinernema</taxon>
    </lineage>
</organism>
<protein>
    <recommendedName>
        <fullName evidence="15">Frizzled-4</fullName>
    </recommendedName>
</protein>
<dbReference type="PANTHER" id="PTHR11309:SF23">
    <property type="entry name" value="FRIZZLED-4"/>
    <property type="match status" value="1"/>
</dbReference>
<name>A0AA39IGM9_9BILA</name>
<comment type="caution">
    <text evidence="13">The sequence shown here is derived from an EMBL/GenBank/DDBJ whole genome shotgun (WGS) entry which is preliminary data.</text>
</comment>
<gene>
    <name evidence="13" type="ORF">QR680_007851</name>
</gene>
<evidence type="ECO:0000256" key="3">
    <source>
        <dbReference type="ARBA" id="ARBA00022473"/>
    </source>
</evidence>
<feature type="disulfide bond" evidence="9">
    <location>
        <begin position="207"/>
        <end position="248"/>
    </location>
</feature>
<keyword evidence="5 10" id="KW-1133">Transmembrane helix</keyword>
<reference evidence="13" key="1">
    <citation type="submission" date="2023-06" db="EMBL/GenBank/DDBJ databases">
        <title>Genomic analysis of the entomopathogenic nematode Steinernema hermaphroditum.</title>
        <authorList>
            <person name="Schwarz E.M."/>
            <person name="Heppert J.K."/>
            <person name="Baniya A."/>
            <person name="Schwartz H.T."/>
            <person name="Tan C.-H."/>
            <person name="Antoshechkin I."/>
            <person name="Sternberg P.W."/>
            <person name="Goodrich-Blair H."/>
            <person name="Dillman A.R."/>
        </authorList>
    </citation>
    <scope>NUCLEOTIDE SEQUENCE</scope>
    <source>
        <strain evidence="13">PS9179</strain>
        <tissue evidence="13">Whole animal</tissue>
    </source>
</reference>
<dbReference type="GO" id="GO:0060070">
    <property type="term" value="P:canonical Wnt signaling pathway"/>
    <property type="evidence" value="ECO:0007669"/>
    <property type="project" value="TreeGrafter"/>
</dbReference>
<comment type="subcellular location">
    <subcellularLocation>
        <location evidence="1">Membrane</location>
        <topology evidence="1">Multi-pass membrane protein</topology>
    </subcellularLocation>
</comment>
<dbReference type="SMART" id="SM00063">
    <property type="entry name" value="FRI"/>
    <property type="match status" value="1"/>
</dbReference>
<evidence type="ECO:0000256" key="8">
    <source>
        <dbReference type="ARBA" id="ARBA00023170"/>
    </source>
</evidence>
<feature type="domain" description="G-protein coupled receptors family 2 profile 2" evidence="12">
    <location>
        <begin position="322"/>
        <end position="509"/>
    </location>
</feature>
<feature type="transmembrane region" description="Helical" evidence="10">
    <location>
        <begin position="490"/>
        <end position="513"/>
    </location>
</feature>
<keyword evidence="7 9" id="KW-1015">Disulfide bond</keyword>
<feature type="domain" description="FZ" evidence="11">
    <location>
        <begin position="129"/>
        <end position="251"/>
    </location>
</feature>
<evidence type="ECO:0008006" key="15">
    <source>
        <dbReference type="Google" id="ProtNLM"/>
    </source>
</evidence>
<feature type="disulfide bond" evidence="9">
    <location>
        <begin position="211"/>
        <end position="235"/>
    </location>
</feature>
<evidence type="ECO:0000256" key="7">
    <source>
        <dbReference type="ARBA" id="ARBA00023157"/>
    </source>
</evidence>
<dbReference type="InterPro" id="IPR020067">
    <property type="entry name" value="Frizzled_dom"/>
</dbReference>
<feature type="transmembrane region" description="Helical" evidence="10">
    <location>
        <begin position="570"/>
        <end position="589"/>
    </location>
</feature>
<dbReference type="SUPFAM" id="SSF63501">
    <property type="entry name" value="Frizzled cysteine-rich domain"/>
    <property type="match status" value="1"/>
</dbReference>
<feature type="transmembrane region" description="Helical" evidence="10">
    <location>
        <begin position="525"/>
        <end position="550"/>
    </location>
</feature>
<feature type="transmembrane region" description="Helical" evidence="10">
    <location>
        <begin position="399"/>
        <end position="430"/>
    </location>
</feature>
<dbReference type="Gene3D" id="1.20.1070.10">
    <property type="entry name" value="Rhodopsin 7-helix transmembrane proteins"/>
    <property type="match status" value="1"/>
</dbReference>
<accession>A0AA39IGM9</accession>
<dbReference type="GO" id="GO:0042813">
    <property type="term" value="F:Wnt receptor activity"/>
    <property type="evidence" value="ECO:0007669"/>
    <property type="project" value="TreeGrafter"/>
</dbReference>
<keyword evidence="4 10" id="KW-0812">Transmembrane</keyword>
<evidence type="ECO:0000313" key="13">
    <source>
        <dbReference type="EMBL" id="KAK0422894.1"/>
    </source>
</evidence>
<dbReference type="InterPro" id="IPR036790">
    <property type="entry name" value="Frizzled_dom_sf"/>
</dbReference>
<evidence type="ECO:0000259" key="12">
    <source>
        <dbReference type="PROSITE" id="PS50261"/>
    </source>
</evidence>
<evidence type="ECO:0000256" key="10">
    <source>
        <dbReference type="SAM" id="Phobius"/>
    </source>
</evidence>
<dbReference type="GO" id="GO:0017147">
    <property type="term" value="F:Wnt-protein binding"/>
    <property type="evidence" value="ECO:0007669"/>
    <property type="project" value="TreeGrafter"/>
</dbReference>
<dbReference type="GO" id="GO:0005886">
    <property type="term" value="C:plasma membrane"/>
    <property type="evidence" value="ECO:0007669"/>
    <property type="project" value="TreeGrafter"/>
</dbReference>
<dbReference type="InterPro" id="IPR017981">
    <property type="entry name" value="GPCR_2-like_7TM"/>
</dbReference>
<dbReference type="Pfam" id="PF01392">
    <property type="entry name" value="Fz"/>
    <property type="match status" value="1"/>
</dbReference>
<evidence type="ECO:0000256" key="9">
    <source>
        <dbReference type="PROSITE-ProRule" id="PRU00090"/>
    </source>
</evidence>
<dbReference type="EMBL" id="JAUCMV010000001">
    <property type="protein sequence ID" value="KAK0422894.1"/>
    <property type="molecule type" value="Genomic_DNA"/>
</dbReference>
<dbReference type="PANTHER" id="PTHR11309">
    <property type="entry name" value="FRIZZLED"/>
    <property type="match status" value="1"/>
</dbReference>
<keyword evidence="3" id="KW-0217">Developmental protein</keyword>
<keyword evidence="8" id="KW-0675">Receptor</keyword>
<comment type="caution">
    <text evidence="9">Lacks conserved residue(s) required for the propagation of feature annotation.</text>
</comment>
<sequence>MINGQTVAGGRRALPRILRSSGTALRRRLPQRCRPKKNKKRGLSLAATATAARLISAHLPIATIGSFGDASSDVSVGASDAPVFVPRDVYACAGQMAYLPHLHVSLFVLLWMGASAAPGGSFAAAVAGKDAPKCVPITIDECKKVLPYKITRFPNLIGSESEKDAEAELITFKPLVGTQCSQLLEFFMCSVYLPMCHEKLPVPIYPCRPVCEKVKNSCEPVLHEFGFKWPEKMNCSKFNHENKDETMCMVGPASEDEPIHHDDPEQEQHVVSLNNEGFHQPSVQIRCMDKHNELSIYMNRTGQCVPLCKSSHGYRQDEQETARSALLILSVLCISLTIMCVLMICMRRQGLSNLCDRSLIFSSVSFAFSSVVYVFSLVYKDQISCMPYVNSQIFVVAGLQYVPCTIMAILLYYFGTTGRLWWFVLCYFWYKPQPDPAVSVSSSSGVFRMQTLTWGVPLSLLIVALMAQSVQADPLTGICLVGGGASYRPVIQGVFVGLRELVLVLGCLVPLFLSCISGMGSPRQLPFATGLVACFYPVVATVLLIFSSYLSLTPSGLNWVVMTRLLTDPILGILSSLACLLQMAINVYHSNRSDLMYKRGYQPAAPQIPQPQIPHQYLGGSNTTMPRYASATTASLKPNSYN</sequence>
<dbReference type="PRINTS" id="PR00489">
    <property type="entry name" value="FRIZZLED"/>
</dbReference>
<dbReference type="SMART" id="SM01330">
    <property type="entry name" value="Frizzled"/>
    <property type="match status" value="1"/>
</dbReference>